<evidence type="ECO:0000313" key="2">
    <source>
        <dbReference type="EMBL" id="KAA8905454.1"/>
    </source>
</evidence>
<protein>
    <submittedName>
        <fullName evidence="2">Uncharacterized protein</fullName>
    </submittedName>
</protein>
<dbReference type="AlphaFoldDB" id="A0A642UUE4"/>
<evidence type="ECO:0000313" key="3">
    <source>
        <dbReference type="Proteomes" id="UP000761534"/>
    </source>
</evidence>
<sequence>MVIKLKCGKVTVLLLAKASSTVPQLRTDLTKSLNDSNVLNIKDDLAEDDDDIPIPKPSFGEIEEESKEEKKPNAIIDEADVRIGFPMDKGNLSRGFKDITEESGTLDSVGIKEGSIVAFALNGEPFEVQLPDYNDED</sequence>
<dbReference type="Proteomes" id="UP000761534">
    <property type="component" value="Unassembled WGS sequence"/>
</dbReference>
<name>A0A642UUE4_9ASCO</name>
<organism evidence="2 3">
    <name type="scientific">Trichomonascus ciferrii</name>
    <dbReference type="NCBI Taxonomy" id="44093"/>
    <lineage>
        <taxon>Eukaryota</taxon>
        <taxon>Fungi</taxon>
        <taxon>Dikarya</taxon>
        <taxon>Ascomycota</taxon>
        <taxon>Saccharomycotina</taxon>
        <taxon>Dipodascomycetes</taxon>
        <taxon>Dipodascales</taxon>
        <taxon>Trichomonascaceae</taxon>
        <taxon>Trichomonascus</taxon>
        <taxon>Trichomonascus ciferrii complex</taxon>
    </lineage>
</organism>
<gene>
    <name evidence="2" type="ORF">TRICI_005300</name>
</gene>
<proteinExistence type="predicted"/>
<comment type="caution">
    <text evidence="2">The sequence shown here is derived from an EMBL/GenBank/DDBJ whole genome shotgun (WGS) entry which is preliminary data.</text>
</comment>
<reference evidence="2" key="1">
    <citation type="journal article" date="2019" name="G3 (Bethesda)">
        <title>Genome Assemblies of Two Rare Opportunistic Yeast Pathogens: Diutina rugosa (syn. Candida rugosa) and Trichomonascus ciferrii (syn. Candida ciferrii).</title>
        <authorList>
            <person name="Mixao V."/>
            <person name="Saus E."/>
            <person name="Hansen A.P."/>
            <person name="Lass-Florl C."/>
            <person name="Gabaldon T."/>
        </authorList>
    </citation>
    <scope>NUCLEOTIDE SEQUENCE</scope>
    <source>
        <strain evidence="2">CBS 4856</strain>
    </source>
</reference>
<evidence type="ECO:0000256" key="1">
    <source>
        <dbReference type="SAM" id="MobiDB-lite"/>
    </source>
</evidence>
<accession>A0A642UUE4</accession>
<dbReference type="EMBL" id="SWFS01000415">
    <property type="protein sequence ID" value="KAA8905454.1"/>
    <property type="molecule type" value="Genomic_DNA"/>
</dbReference>
<feature type="region of interest" description="Disordered" evidence="1">
    <location>
        <begin position="47"/>
        <end position="73"/>
    </location>
</feature>
<keyword evidence="3" id="KW-1185">Reference proteome</keyword>
<dbReference type="VEuPathDB" id="FungiDB:TRICI_005300"/>
<dbReference type="OrthoDB" id="5376498at2759"/>